<feature type="coiled-coil region" evidence="1">
    <location>
        <begin position="517"/>
        <end position="586"/>
    </location>
</feature>
<dbReference type="AlphaFoldDB" id="K1XDB9"/>
<feature type="compositionally biased region" description="Low complexity" evidence="2">
    <location>
        <begin position="68"/>
        <end position="81"/>
    </location>
</feature>
<feature type="compositionally biased region" description="Acidic residues" evidence="2">
    <location>
        <begin position="205"/>
        <end position="217"/>
    </location>
</feature>
<reference evidence="3 4" key="1">
    <citation type="journal article" date="2012" name="BMC Genomics">
        <title>Sequencing the genome of Marssonina brunnea reveals fungus-poplar co-evolution.</title>
        <authorList>
            <person name="Zhu S."/>
            <person name="Cao Y.-Z."/>
            <person name="Jiang C."/>
            <person name="Tan B.-Y."/>
            <person name="Wang Z."/>
            <person name="Feng S."/>
            <person name="Zhang L."/>
            <person name="Su X.-H."/>
            <person name="Brejova B."/>
            <person name="Vinar T."/>
            <person name="Xu M."/>
            <person name="Wang M.-X."/>
            <person name="Zhang S.-G."/>
            <person name="Huang M.-R."/>
            <person name="Wu R."/>
            <person name="Zhou Y."/>
        </authorList>
    </citation>
    <scope>NUCLEOTIDE SEQUENCE [LARGE SCALE GENOMIC DNA]</scope>
    <source>
        <strain evidence="3 4">MB_m1</strain>
    </source>
</reference>
<proteinExistence type="predicted"/>
<accession>K1XDB9</accession>
<feature type="compositionally biased region" description="Pro residues" evidence="2">
    <location>
        <begin position="705"/>
        <end position="721"/>
    </location>
</feature>
<name>K1XDB9_MARBU</name>
<feature type="region of interest" description="Disordered" evidence="2">
    <location>
        <begin position="700"/>
        <end position="721"/>
    </location>
</feature>
<evidence type="ECO:0000256" key="1">
    <source>
        <dbReference type="SAM" id="Coils"/>
    </source>
</evidence>
<dbReference type="Proteomes" id="UP000006753">
    <property type="component" value="Unassembled WGS sequence"/>
</dbReference>
<keyword evidence="1" id="KW-0175">Coiled coil</keyword>
<gene>
    <name evidence="3" type="ORF">MBM_03095</name>
</gene>
<evidence type="ECO:0000313" key="4">
    <source>
        <dbReference type="Proteomes" id="UP000006753"/>
    </source>
</evidence>
<evidence type="ECO:0000256" key="2">
    <source>
        <dbReference type="SAM" id="MobiDB-lite"/>
    </source>
</evidence>
<feature type="compositionally biased region" description="Basic and acidic residues" evidence="2">
    <location>
        <begin position="49"/>
        <end position="58"/>
    </location>
</feature>
<dbReference type="InParanoid" id="K1XDB9"/>
<keyword evidence="4" id="KW-1185">Reference proteome</keyword>
<dbReference type="OrthoDB" id="10366023at2759"/>
<dbReference type="KEGG" id="mbe:MBM_03095"/>
<sequence length="899" mass="95264">MYPSPTKYELPLPSQSPKPARASEGLAGPGPSPFHVARPNEPMFVPDPDAARRAEDFLYGRSDTTSKPAAAAAAPRAAAAPLQTKRKGRDEDDDGEGDRFAAGAVSPKKGYKKAGDGAGEEPQFVGGPSMEVALGISQGLSAFTLGLAPSGAASWAPVDDNIDPSLRYLGKDAATIETEKFRRIQEQHAAAQSGYHPSAGVVDDQPSEEGPQEEEDFGPGGWPGAPTGEDFRFGGGFGGFGGQWGGGFGGGWGDQGVGGGWGDLNQTPAWDEDQALASAYEGDGQYGDQNQTAGAGYGDVLMAPAMTEGQLESRIQAASQRAFEAGIADGKESCRPDLERKDGEIRFLGDRFRDLEAQYKLLQQSQGQEIAELTAKAGELSSRIVPAEILEAAKNKFSAVALDRDQVRSQLETANRDLQAQKLLVEQLQANQRALEAAAAAVVPAGAARADLDEANRKVADLEEGLKDHESLKSDLLAANLKLKSFEQDVKDNNCLTVKLGALELEIATLKGEQAVAETTQRELASTKSTLEEVSLQLEDSQVEKETLLQRVSDSQVENEALCKRVSDSTEKISELESEIASLREGLGTITVQPARDLEGASLAEGILARLVSELPEFDRNETSRRLLCSGSSIEGQGVIVSQYLAKAKYQGSKYHWLKVDLSNVVSGKGKHWDPEARRRLAGRRGGAGLVSGVNAETLGQAPLAPTPAPTPAPAPAPVPTPAPPPVPAPAPVPVPAPAPTMVTSPIMVVSISPVFPSGTTRGQGGRSSWPTAVVRSRTMYGAAIIVVMGLICTSWYLQLPQLPTTSSRWAPDRSHLENTCPYFPEAACVPMCADRPSPPAIEVVGELLEGSGEHSSYDDCVFEEDCGRPEPSRLTMKSVLIGSIVLLSAWPLKLALGR</sequence>
<dbReference type="EMBL" id="JH921432">
    <property type="protein sequence ID" value="EKD18853.1"/>
    <property type="molecule type" value="Genomic_DNA"/>
</dbReference>
<dbReference type="HOGENOM" id="CLU_322124_0_0_1"/>
<organism evidence="3 4">
    <name type="scientific">Marssonina brunnea f. sp. multigermtubi (strain MB_m1)</name>
    <name type="common">Marssonina leaf spot fungus</name>
    <dbReference type="NCBI Taxonomy" id="1072389"/>
    <lineage>
        <taxon>Eukaryota</taxon>
        <taxon>Fungi</taxon>
        <taxon>Dikarya</taxon>
        <taxon>Ascomycota</taxon>
        <taxon>Pezizomycotina</taxon>
        <taxon>Leotiomycetes</taxon>
        <taxon>Helotiales</taxon>
        <taxon>Drepanopezizaceae</taxon>
        <taxon>Drepanopeziza</taxon>
    </lineage>
</organism>
<evidence type="ECO:0000313" key="3">
    <source>
        <dbReference type="EMBL" id="EKD18853.1"/>
    </source>
</evidence>
<feature type="region of interest" description="Disordered" evidence="2">
    <location>
        <begin position="186"/>
        <end position="236"/>
    </location>
</feature>
<dbReference type="PANTHER" id="PTHR48148">
    <property type="entry name" value="KERATINOCYTE PROLINE-RICH PROTEIN"/>
    <property type="match status" value="1"/>
</dbReference>
<feature type="coiled-coil region" evidence="1">
    <location>
        <begin position="404"/>
        <end position="489"/>
    </location>
</feature>
<protein>
    <submittedName>
        <fullName evidence="3">Uncharacterized protein</fullName>
    </submittedName>
</protein>
<feature type="region of interest" description="Disordered" evidence="2">
    <location>
        <begin position="1"/>
        <end position="124"/>
    </location>
</feature>
<dbReference type="PANTHER" id="PTHR48148:SF3">
    <property type="entry name" value="KERATINOCYTE PROLINE-RICH PROTEIN"/>
    <property type="match status" value="1"/>
</dbReference>